<proteinExistence type="predicted"/>
<evidence type="ECO:0000313" key="2">
    <source>
        <dbReference type="EMBL" id="PNF28274.1"/>
    </source>
</evidence>
<keyword evidence="3" id="KW-1185">Reference proteome</keyword>
<reference evidence="2 3" key="1">
    <citation type="submission" date="2017-12" db="EMBL/GenBank/DDBJ databases">
        <title>Hemimetabolous genomes reveal molecular basis of termite eusociality.</title>
        <authorList>
            <person name="Harrison M.C."/>
            <person name="Jongepier E."/>
            <person name="Robertson H.M."/>
            <person name="Arning N."/>
            <person name="Bitard-Feildel T."/>
            <person name="Chao H."/>
            <person name="Childers C.P."/>
            <person name="Dinh H."/>
            <person name="Doddapaneni H."/>
            <person name="Dugan S."/>
            <person name="Gowin J."/>
            <person name="Greiner C."/>
            <person name="Han Y."/>
            <person name="Hu H."/>
            <person name="Hughes D.S.T."/>
            <person name="Huylmans A.-K."/>
            <person name="Kemena C."/>
            <person name="Kremer L.P.M."/>
            <person name="Lee S.L."/>
            <person name="Lopez-Ezquerra A."/>
            <person name="Mallet L."/>
            <person name="Monroy-Kuhn J.M."/>
            <person name="Moser A."/>
            <person name="Murali S.C."/>
            <person name="Muzny D.M."/>
            <person name="Otani S."/>
            <person name="Piulachs M.-D."/>
            <person name="Poelchau M."/>
            <person name="Qu J."/>
            <person name="Schaub F."/>
            <person name="Wada-Katsumata A."/>
            <person name="Worley K.C."/>
            <person name="Xie Q."/>
            <person name="Ylla G."/>
            <person name="Poulsen M."/>
            <person name="Gibbs R.A."/>
            <person name="Schal C."/>
            <person name="Richards S."/>
            <person name="Belles X."/>
            <person name="Korb J."/>
            <person name="Bornberg-Bauer E."/>
        </authorList>
    </citation>
    <scope>NUCLEOTIDE SEQUENCE [LARGE SCALE GENOMIC DNA]</scope>
    <source>
        <tissue evidence="2">Whole body</tissue>
    </source>
</reference>
<comment type="caution">
    <text evidence="2">The sequence shown here is derived from an EMBL/GenBank/DDBJ whole genome shotgun (WGS) entry which is preliminary data.</text>
</comment>
<dbReference type="InterPro" id="IPR036397">
    <property type="entry name" value="RNaseH_sf"/>
</dbReference>
<evidence type="ECO:0008006" key="4">
    <source>
        <dbReference type="Google" id="ProtNLM"/>
    </source>
</evidence>
<organism evidence="2 3">
    <name type="scientific">Cryptotermes secundus</name>
    <dbReference type="NCBI Taxonomy" id="105785"/>
    <lineage>
        <taxon>Eukaryota</taxon>
        <taxon>Metazoa</taxon>
        <taxon>Ecdysozoa</taxon>
        <taxon>Arthropoda</taxon>
        <taxon>Hexapoda</taxon>
        <taxon>Insecta</taxon>
        <taxon>Pterygota</taxon>
        <taxon>Neoptera</taxon>
        <taxon>Polyneoptera</taxon>
        <taxon>Dictyoptera</taxon>
        <taxon>Blattodea</taxon>
        <taxon>Blattoidea</taxon>
        <taxon>Termitoidae</taxon>
        <taxon>Kalotermitidae</taxon>
        <taxon>Cryptotermitinae</taxon>
        <taxon>Cryptotermes</taxon>
    </lineage>
</organism>
<dbReference type="AlphaFoldDB" id="A0A2J7QI69"/>
<protein>
    <recommendedName>
        <fullName evidence="4">Tc1-like transposase DDE domain-containing protein</fullName>
    </recommendedName>
</protein>
<feature type="region of interest" description="Disordered" evidence="1">
    <location>
        <begin position="228"/>
        <end position="250"/>
    </location>
</feature>
<evidence type="ECO:0000313" key="3">
    <source>
        <dbReference type="Proteomes" id="UP000235965"/>
    </source>
</evidence>
<dbReference type="InParanoid" id="A0A2J7QI69"/>
<dbReference type="EMBL" id="NEVH01013959">
    <property type="protein sequence ID" value="PNF28274.1"/>
    <property type="molecule type" value="Genomic_DNA"/>
</dbReference>
<dbReference type="PANTHER" id="PTHR47326">
    <property type="entry name" value="TRANSPOSABLE ELEMENT TC3 TRANSPOSASE-LIKE PROTEIN"/>
    <property type="match status" value="1"/>
</dbReference>
<dbReference type="Proteomes" id="UP000235965">
    <property type="component" value="Unassembled WGS sequence"/>
</dbReference>
<sequence>MTLHSYISRWYRQFVDSGCLCKGKSSGRPRVPYVDVERVRETYQRSPKKSLRRRSRELQMPTTTWRALRKRILLKPYKLQLLQAVKPQDKVARTHLAEDIQEKMEDDGFVERLVFIDEATFYLIGIVNRHNVRIWGTQNPHAQIEHERDSPKINVFCAVSQQKVYGPFFFAEATVTGNTYPDMLENWLFPQLANDSNDYIFQLDGAPPHFHRNARGLLALVLTQRWSGRGAGEDGPPSPMAIPVPGHNFM</sequence>
<dbReference type="PANTHER" id="PTHR47326:SF1">
    <property type="entry name" value="HTH PSQ-TYPE DOMAIN-CONTAINING PROTEIN"/>
    <property type="match status" value="1"/>
</dbReference>
<dbReference type="OrthoDB" id="8195099at2759"/>
<gene>
    <name evidence="2" type="ORF">B7P43_G06511</name>
</gene>
<dbReference type="GO" id="GO:0003676">
    <property type="term" value="F:nucleic acid binding"/>
    <property type="evidence" value="ECO:0007669"/>
    <property type="project" value="InterPro"/>
</dbReference>
<dbReference type="STRING" id="105785.A0A2J7QI69"/>
<name>A0A2J7QI69_9NEOP</name>
<dbReference type="Gene3D" id="3.30.420.10">
    <property type="entry name" value="Ribonuclease H-like superfamily/Ribonuclease H"/>
    <property type="match status" value="1"/>
</dbReference>
<accession>A0A2J7QI69</accession>
<evidence type="ECO:0000256" key="1">
    <source>
        <dbReference type="SAM" id="MobiDB-lite"/>
    </source>
</evidence>